<dbReference type="Gene3D" id="3.40.50.1820">
    <property type="entry name" value="alpha/beta hydrolase"/>
    <property type="match status" value="1"/>
</dbReference>
<comment type="caution">
    <text evidence="3">The sequence shown here is derived from an EMBL/GenBank/DDBJ whole genome shotgun (WGS) entry which is preliminary data.</text>
</comment>
<feature type="domain" description="Partial AB-hydrolase lipase" evidence="2">
    <location>
        <begin position="26"/>
        <end position="86"/>
    </location>
</feature>
<keyword evidence="1" id="KW-0732">Signal</keyword>
<evidence type="ECO:0000313" key="3">
    <source>
        <dbReference type="EMBL" id="GMR57394.1"/>
    </source>
</evidence>
<name>A0AAN5D6L9_9BILA</name>
<evidence type="ECO:0000256" key="1">
    <source>
        <dbReference type="SAM" id="SignalP"/>
    </source>
</evidence>
<dbReference type="Proteomes" id="UP001328107">
    <property type="component" value="Unassembled WGS sequence"/>
</dbReference>
<proteinExistence type="predicted"/>
<dbReference type="InterPro" id="IPR006693">
    <property type="entry name" value="AB_hydrolase_lipase"/>
</dbReference>
<dbReference type="EMBL" id="BTRK01000006">
    <property type="protein sequence ID" value="GMR57394.1"/>
    <property type="molecule type" value="Genomic_DNA"/>
</dbReference>
<reference evidence="4" key="1">
    <citation type="submission" date="2022-10" db="EMBL/GenBank/DDBJ databases">
        <title>Genome assembly of Pristionchus species.</title>
        <authorList>
            <person name="Yoshida K."/>
            <person name="Sommer R.J."/>
        </authorList>
    </citation>
    <scope>NUCLEOTIDE SEQUENCE [LARGE SCALE GENOMIC DNA]</scope>
    <source>
        <strain evidence="4">RS5460</strain>
    </source>
</reference>
<feature type="non-terminal residue" evidence="3">
    <location>
        <position position="1"/>
    </location>
</feature>
<evidence type="ECO:0000259" key="2">
    <source>
        <dbReference type="Pfam" id="PF04083"/>
    </source>
</evidence>
<dbReference type="AlphaFoldDB" id="A0AAN5D6L9"/>
<dbReference type="SUPFAM" id="SSF53474">
    <property type="entry name" value="alpha/beta-Hydrolases"/>
    <property type="match status" value="1"/>
</dbReference>
<feature type="chain" id="PRO_5043007993" description="Partial AB-hydrolase lipase domain-containing protein" evidence="1">
    <location>
        <begin position="16"/>
        <end position="181"/>
    </location>
</feature>
<keyword evidence="4" id="KW-1185">Reference proteome</keyword>
<sequence length="181" mass="20226">ILLLLLLIFNCSIAALQDPEVNMTAPEIIRYWGYPMEEHFATTEDGYILGLHRIPTGRDGSAYSPNRPVVFMQHGLESDSSNWIANPPDQSAGFVFADAGFDVWLGNMRGNTYSKASICIFRNTIAIESSWDEMQMYDLPAMIDYVLGQTNSSSLYYIGHSQGTLTMFSRLSLDPAFGSKF</sequence>
<feature type="signal peptide" evidence="1">
    <location>
        <begin position="1"/>
        <end position="15"/>
    </location>
</feature>
<protein>
    <recommendedName>
        <fullName evidence="2">Partial AB-hydrolase lipase domain-containing protein</fullName>
    </recommendedName>
</protein>
<organism evidence="3 4">
    <name type="scientific">Pristionchus mayeri</name>
    <dbReference type="NCBI Taxonomy" id="1317129"/>
    <lineage>
        <taxon>Eukaryota</taxon>
        <taxon>Metazoa</taxon>
        <taxon>Ecdysozoa</taxon>
        <taxon>Nematoda</taxon>
        <taxon>Chromadorea</taxon>
        <taxon>Rhabditida</taxon>
        <taxon>Rhabditina</taxon>
        <taxon>Diplogasteromorpha</taxon>
        <taxon>Diplogasteroidea</taxon>
        <taxon>Neodiplogasteridae</taxon>
        <taxon>Pristionchus</taxon>
    </lineage>
</organism>
<dbReference type="PANTHER" id="PTHR11005">
    <property type="entry name" value="LYSOSOMAL ACID LIPASE-RELATED"/>
    <property type="match status" value="1"/>
</dbReference>
<dbReference type="Pfam" id="PF04083">
    <property type="entry name" value="Abhydro_lipase"/>
    <property type="match status" value="1"/>
</dbReference>
<accession>A0AAN5D6L9</accession>
<dbReference type="InterPro" id="IPR029058">
    <property type="entry name" value="AB_hydrolase_fold"/>
</dbReference>
<dbReference type="GO" id="GO:0006629">
    <property type="term" value="P:lipid metabolic process"/>
    <property type="evidence" value="ECO:0007669"/>
    <property type="project" value="InterPro"/>
</dbReference>
<gene>
    <name evidence="3" type="ORF">PMAYCL1PPCAC_27589</name>
</gene>
<evidence type="ECO:0000313" key="4">
    <source>
        <dbReference type="Proteomes" id="UP001328107"/>
    </source>
</evidence>